<dbReference type="InterPro" id="IPR001173">
    <property type="entry name" value="Glyco_trans_2-like"/>
</dbReference>
<dbReference type="EC" id="2.4.1.212" evidence="4"/>
<dbReference type="AlphaFoldDB" id="A0A0Z8F099"/>
<proteinExistence type="predicted"/>
<evidence type="ECO:0000256" key="1">
    <source>
        <dbReference type="ARBA" id="ARBA00022676"/>
    </source>
</evidence>
<dbReference type="GO" id="GO:0050501">
    <property type="term" value="F:hyaluronan synthase activity"/>
    <property type="evidence" value="ECO:0007669"/>
    <property type="project" value="UniProtKB-EC"/>
</dbReference>
<gene>
    <name evidence="4" type="primary">epsI</name>
    <name evidence="4" type="ORF">ERS132462_00766</name>
</gene>
<dbReference type="EC" id="2.4.1.-" evidence="4"/>
<evidence type="ECO:0000256" key="2">
    <source>
        <dbReference type="ARBA" id="ARBA00022679"/>
    </source>
</evidence>
<keyword evidence="1 4" id="KW-0328">Glycosyltransferase</keyword>
<name>A0A0Z8F099_STRSU</name>
<organism evidence="4 5">
    <name type="scientific">Streptococcus suis</name>
    <dbReference type="NCBI Taxonomy" id="1307"/>
    <lineage>
        <taxon>Bacteria</taxon>
        <taxon>Bacillati</taxon>
        <taxon>Bacillota</taxon>
        <taxon>Bacilli</taxon>
        <taxon>Lactobacillales</taxon>
        <taxon>Streptococcaceae</taxon>
        <taxon>Streptococcus</taxon>
    </lineage>
</organism>
<evidence type="ECO:0000259" key="3">
    <source>
        <dbReference type="Pfam" id="PF00535"/>
    </source>
</evidence>
<dbReference type="PANTHER" id="PTHR22916">
    <property type="entry name" value="GLYCOSYLTRANSFERASE"/>
    <property type="match status" value="1"/>
</dbReference>
<dbReference type="EMBL" id="FIFN01000005">
    <property type="protein sequence ID" value="CYU02468.1"/>
    <property type="molecule type" value="Genomic_DNA"/>
</dbReference>
<evidence type="ECO:0000313" key="4">
    <source>
        <dbReference type="EMBL" id="CYU02468.1"/>
    </source>
</evidence>
<dbReference type="InterPro" id="IPR029044">
    <property type="entry name" value="Nucleotide-diphossugar_trans"/>
</dbReference>
<dbReference type="Proteomes" id="UP000072003">
    <property type="component" value="Unassembled WGS sequence"/>
</dbReference>
<dbReference type="RefSeq" id="WP_044671570.1">
    <property type="nucleotide sequence ID" value="NZ_CEDC01000044.1"/>
</dbReference>
<dbReference type="PANTHER" id="PTHR22916:SF51">
    <property type="entry name" value="GLYCOSYLTRANSFERASE EPSH-RELATED"/>
    <property type="match status" value="1"/>
</dbReference>
<reference evidence="4 5" key="1">
    <citation type="submission" date="2016-02" db="EMBL/GenBank/DDBJ databases">
        <authorList>
            <consortium name="Pathogen Informatics"/>
        </authorList>
    </citation>
    <scope>NUCLEOTIDE SEQUENCE [LARGE SCALE GENOMIC DNA]</scope>
    <source>
        <strain evidence="4 5">LSS100</strain>
    </source>
</reference>
<accession>A0A0Z8F099</accession>
<dbReference type="Gene3D" id="3.90.550.10">
    <property type="entry name" value="Spore Coat Polysaccharide Biosynthesis Protein SpsA, Chain A"/>
    <property type="match status" value="1"/>
</dbReference>
<dbReference type="Pfam" id="PF00535">
    <property type="entry name" value="Glycos_transf_2"/>
    <property type="match status" value="1"/>
</dbReference>
<feature type="domain" description="Glycosyltransferase 2-like" evidence="3">
    <location>
        <begin position="7"/>
        <end position="169"/>
    </location>
</feature>
<dbReference type="SUPFAM" id="SSF53448">
    <property type="entry name" value="Nucleotide-diphospho-sugar transferases"/>
    <property type="match status" value="1"/>
</dbReference>
<sequence length="323" mass="38103">MSKILLSVIIPVYQVEKYLKRCIDSVLAQKFIDYEIILVDDGSTDSSPEICDEYSIEHPHISVIHKENGGLSDARNVGIKHAVGEYIFFLDSDDWISPTMFESLKEIISSKKHDIIHFDLQFCKNEQFNCVKCELNEKEFSGIVAFQKMLECTDITSFSTDKLYRVSLFSENRIEFPVGAYYEDLGTIYKLFLVADSVYYTNQVYYYYFLGNEASITKSWSEKKFLDMFRFYSEIFEMSLQNQYINNRLARTYYSHGLVYILTKLYESQSYDLIAKEISQKLRDNRVPLQSLRGYYHYNKYFLYRLGLLKIVINIKEFFKKLG</sequence>
<keyword evidence="2 4" id="KW-0808">Transferase</keyword>
<dbReference type="CDD" id="cd00761">
    <property type="entry name" value="Glyco_tranf_GTA_type"/>
    <property type="match status" value="1"/>
</dbReference>
<evidence type="ECO:0000313" key="5">
    <source>
        <dbReference type="Proteomes" id="UP000072003"/>
    </source>
</evidence>
<protein>
    <submittedName>
        <fullName evidence="4">Exopolysaccharide biosynthesis protein, sugar transferase</fullName>
        <ecNumber evidence="4">2.4.1.-</ecNumber>
        <ecNumber evidence="4">2.4.1.212</ecNumber>
    </submittedName>
</protein>